<keyword evidence="2" id="KW-1185">Reference proteome</keyword>
<accession>A0A9Q0F4G1</accession>
<dbReference type="Proteomes" id="UP001141552">
    <property type="component" value="Unassembled WGS sequence"/>
</dbReference>
<name>A0A9Q0F4G1_9ROSI</name>
<sequence length="126" mass="13661">MVAAACVLLDAFSREARFGRIRQIRIWYVLYQPSSSSFPPQAAATHLSLISVVTAKKERRAGAWYSTGLGVAGGSALIYEVLFECEVPNSIHLTADTGFRDGEGAIKAYVSVNFSLGDRTLAAQFQ</sequence>
<proteinExistence type="predicted"/>
<reference evidence="1" key="2">
    <citation type="journal article" date="2023" name="Plants (Basel)">
        <title>Annotation of the Turnera subulata (Passifloraceae) Draft Genome Reveals the S-Locus Evolved after the Divergence of Turneroideae from Passifloroideae in a Stepwise Manner.</title>
        <authorList>
            <person name="Henning P.M."/>
            <person name="Roalson E.H."/>
            <person name="Mir W."/>
            <person name="McCubbin A.G."/>
            <person name="Shore J.S."/>
        </authorList>
    </citation>
    <scope>NUCLEOTIDE SEQUENCE</scope>
    <source>
        <strain evidence="1">F60SS</strain>
    </source>
</reference>
<dbReference type="AlphaFoldDB" id="A0A9Q0F4G1"/>
<dbReference type="OrthoDB" id="1669833at2759"/>
<comment type="caution">
    <text evidence="1">The sequence shown here is derived from an EMBL/GenBank/DDBJ whole genome shotgun (WGS) entry which is preliminary data.</text>
</comment>
<dbReference type="EMBL" id="JAKUCV010007328">
    <property type="protein sequence ID" value="KAJ4823895.1"/>
    <property type="molecule type" value="Genomic_DNA"/>
</dbReference>
<reference evidence="1" key="1">
    <citation type="submission" date="2022-02" db="EMBL/GenBank/DDBJ databases">
        <authorList>
            <person name="Henning P.M."/>
            <person name="McCubbin A.G."/>
            <person name="Shore J.S."/>
        </authorList>
    </citation>
    <scope>NUCLEOTIDE SEQUENCE</scope>
    <source>
        <strain evidence="1">F60SS</strain>
        <tissue evidence="1">Leaves</tissue>
    </source>
</reference>
<gene>
    <name evidence="1" type="ORF">Tsubulata_034533</name>
</gene>
<evidence type="ECO:0000313" key="1">
    <source>
        <dbReference type="EMBL" id="KAJ4823895.1"/>
    </source>
</evidence>
<evidence type="ECO:0000313" key="2">
    <source>
        <dbReference type="Proteomes" id="UP001141552"/>
    </source>
</evidence>
<organism evidence="1 2">
    <name type="scientific">Turnera subulata</name>
    <dbReference type="NCBI Taxonomy" id="218843"/>
    <lineage>
        <taxon>Eukaryota</taxon>
        <taxon>Viridiplantae</taxon>
        <taxon>Streptophyta</taxon>
        <taxon>Embryophyta</taxon>
        <taxon>Tracheophyta</taxon>
        <taxon>Spermatophyta</taxon>
        <taxon>Magnoliopsida</taxon>
        <taxon>eudicotyledons</taxon>
        <taxon>Gunneridae</taxon>
        <taxon>Pentapetalae</taxon>
        <taxon>rosids</taxon>
        <taxon>fabids</taxon>
        <taxon>Malpighiales</taxon>
        <taxon>Passifloraceae</taxon>
        <taxon>Turnera</taxon>
    </lineage>
</organism>
<protein>
    <submittedName>
        <fullName evidence="1">Uncharacterized protein</fullName>
    </submittedName>
</protein>